<evidence type="ECO:0000313" key="2">
    <source>
        <dbReference type="Proteomes" id="UP001162992"/>
    </source>
</evidence>
<sequence length="38" mass="4484">MNRSGPVSFSINMWKFYKYVEMTEAELINSNVGLRSRK</sequence>
<proteinExistence type="predicted"/>
<organism evidence="1 2">
    <name type="scientific">Diphasiastrum complanatum</name>
    <name type="common">Issler's clubmoss</name>
    <name type="synonym">Lycopodium complanatum</name>
    <dbReference type="NCBI Taxonomy" id="34168"/>
    <lineage>
        <taxon>Eukaryota</taxon>
        <taxon>Viridiplantae</taxon>
        <taxon>Streptophyta</taxon>
        <taxon>Embryophyta</taxon>
        <taxon>Tracheophyta</taxon>
        <taxon>Lycopodiopsida</taxon>
        <taxon>Lycopodiales</taxon>
        <taxon>Lycopodiaceae</taxon>
        <taxon>Lycopodioideae</taxon>
        <taxon>Diphasiastrum</taxon>
    </lineage>
</organism>
<gene>
    <name evidence="1" type="ORF">O6H91_19G000100</name>
</gene>
<name>A0ACC2ARU3_DIPCM</name>
<dbReference type="EMBL" id="CM055110">
    <property type="protein sequence ID" value="KAJ7520303.1"/>
    <property type="molecule type" value="Genomic_DNA"/>
</dbReference>
<evidence type="ECO:0000313" key="1">
    <source>
        <dbReference type="EMBL" id="KAJ7520303.1"/>
    </source>
</evidence>
<reference evidence="2" key="1">
    <citation type="journal article" date="2024" name="Proc. Natl. Acad. Sci. U.S.A.">
        <title>Extraordinary preservation of gene collinearity over three hundred million years revealed in homosporous lycophytes.</title>
        <authorList>
            <person name="Li C."/>
            <person name="Wickell D."/>
            <person name="Kuo L.Y."/>
            <person name="Chen X."/>
            <person name="Nie B."/>
            <person name="Liao X."/>
            <person name="Peng D."/>
            <person name="Ji J."/>
            <person name="Jenkins J."/>
            <person name="Williams M."/>
            <person name="Shu S."/>
            <person name="Plott C."/>
            <person name="Barry K."/>
            <person name="Rajasekar S."/>
            <person name="Grimwood J."/>
            <person name="Han X."/>
            <person name="Sun S."/>
            <person name="Hou Z."/>
            <person name="He W."/>
            <person name="Dai G."/>
            <person name="Sun C."/>
            <person name="Schmutz J."/>
            <person name="Leebens-Mack J.H."/>
            <person name="Li F.W."/>
            <person name="Wang L."/>
        </authorList>
    </citation>
    <scope>NUCLEOTIDE SEQUENCE [LARGE SCALE GENOMIC DNA]</scope>
    <source>
        <strain evidence="2">cv. PW_Plant_1</strain>
    </source>
</reference>
<keyword evidence="2" id="KW-1185">Reference proteome</keyword>
<protein>
    <submittedName>
        <fullName evidence="1">Uncharacterized protein</fullName>
    </submittedName>
</protein>
<comment type="caution">
    <text evidence="1">The sequence shown here is derived from an EMBL/GenBank/DDBJ whole genome shotgun (WGS) entry which is preliminary data.</text>
</comment>
<accession>A0ACC2ARU3</accession>
<dbReference type="Proteomes" id="UP001162992">
    <property type="component" value="Chromosome 19"/>
</dbReference>